<name>A0A6A6Y8K5_9PEZI</name>
<evidence type="ECO:0000256" key="1">
    <source>
        <dbReference type="SAM" id="Phobius"/>
    </source>
</evidence>
<dbReference type="Proteomes" id="UP000504636">
    <property type="component" value="Unplaced"/>
</dbReference>
<protein>
    <submittedName>
        <fullName evidence="2 4">Uncharacterized protein</fullName>
    </submittedName>
</protein>
<proteinExistence type="predicted"/>
<accession>A0A6A6Y8K5</accession>
<reference evidence="2 4" key="1">
    <citation type="journal article" date="2020" name="Stud. Mycol.">
        <title>101 Dothideomycetes genomes: a test case for predicting lifestyles and emergence of pathogens.</title>
        <authorList>
            <person name="Haridas S."/>
            <person name="Albert R."/>
            <person name="Binder M."/>
            <person name="Bloem J."/>
            <person name="Labutti K."/>
            <person name="Salamov A."/>
            <person name="Andreopoulos B."/>
            <person name="Baker S."/>
            <person name="Barry K."/>
            <person name="Bills G."/>
            <person name="Bluhm B."/>
            <person name="Cannon C."/>
            <person name="Castanera R."/>
            <person name="Culley D."/>
            <person name="Daum C."/>
            <person name="Ezra D."/>
            <person name="Gonzalez J."/>
            <person name="Henrissat B."/>
            <person name="Kuo A."/>
            <person name="Liang C."/>
            <person name="Lipzen A."/>
            <person name="Lutzoni F."/>
            <person name="Magnuson J."/>
            <person name="Mondo S."/>
            <person name="Nolan M."/>
            <person name="Ohm R."/>
            <person name="Pangilinan J."/>
            <person name="Park H.-J."/>
            <person name="Ramirez L."/>
            <person name="Alfaro M."/>
            <person name="Sun H."/>
            <person name="Tritt A."/>
            <person name="Yoshinaga Y."/>
            <person name="Zwiers L.-H."/>
            <person name="Turgeon B."/>
            <person name="Goodwin S."/>
            <person name="Spatafora J."/>
            <person name="Crous P."/>
            <person name="Grigoriev I."/>
        </authorList>
    </citation>
    <scope>NUCLEOTIDE SEQUENCE</scope>
    <source>
        <strain evidence="2 4">CBS 304.34</strain>
    </source>
</reference>
<keyword evidence="1" id="KW-0472">Membrane</keyword>
<reference evidence="4" key="3">
    <citation type="submission" date="2025-04" db="UniProtKB">
        <authorList>
            <consortium name="RefSeq"/>
        </authorList>
    </citation>
    <scope>IDENTIFICATION</scope>
    <source>
        <strain evidence="4">CBS 304.34</strain>
    </source>
</reference>
<gene>
    <name evidence="2 4" type="ORF">BDZ99DRAFT_467579</name>
</gene>
<dbReference type="GeneID" id="54461942"/>
<keyword evidence="1" id="KW-1133">Transmembrane helix</keyword>
<keyword evidence="1" id="KW-0812">Transmembrane</keyword>
<evidence type="ECO:0000313" key="4">
    <source>
        <dbReference type="RefSeq" id="XP_033571258.1"/>
    </source>
</evidence>
<dbReference type="AlphaFoldDB" id="A0A6A6Y8K5"/>
<organism evidence="2">
    <name type="scientific">Mytilinidion resinicola</name>
    <dbReference type="NCBI Taxonomy" id="574789"/>
    <lineage>
        <taxon>Eukaryota</taxon>
        <taxon>Fungi</taxon>
        <taxon>Dikarya</taxon>
        <taxon>Ascomycota</taxon>
        <taxon>Pezizomycotina</taxon>
        <taxon>Dothideomycetes</taxon>
        <taxon>Pleosporomycetidae</taxon>
        <taxon>Mytilinidiales</taxon>
        <taxon>Mytilinidiaceae</taxon>
        <taxon>Mytilinidion</taxon>
    </lineage>
</organism>
<feature type="transmembrane region" description="Helical" evidence="1">
    <location>
        <begin position="28"/>
        <end position="46"/>
    </location>
</feature>
<evidence type="ECO:0000313" key="2">
    <source>
        <dbReference type="EMBL" id="KAF2804294.1"/>
    </source>
</evidence>
<dbReference type="RefSeq" id="XP_033571258.1">
    <property type="nucleotide sequence ID" value="XM_033721049.1"/>
</dbReference>
<keyword evidence="3" id="KW-1185">Reference proteome</keyword>
<sequence>MNPATGRRDDAYAFCIATKCLRILSFPLSQYGPCHVFFLVFFVVLLSSPSLQATNLQA</sequence>
<evidence type="ECO:0000313" key="3">
    <source>
        <dbReference type="Proteomes" id="UP000504636"/>
    </source>
</evidence>
<dbReference type="EMBL" id="MU003714">
    <property type="protein sequence ID" value="KAF2804294.1"/>
    <property type="molecule type" value="Genomic_DNA"/>
</dbReference>
<reference evidence="4" key="2">
    <citation type="submission" date="2020-04" db="EMBL/GenBank/DDBJ databases">
        <authorList>
            <consortium name="NCBI Genome Project"/>
        </authorList>
    </citation>
    <scope>NUCLEOTIDE SEQUENCE</scope>
    <source>
        <strain evidence="4">CBS 304.34</strain>
    </source>
</reference>